<feature type="region of interest" description="Disordered" evidence="1">
    <location>
        <begin position="133"/>
        <end position="154"/>
    </location>
</feature>
<evidence type="ECO:0000259" key="2">
    <source>
        <dbReference type="SMART" id="SM01321"/>
    </source>
</evidence>
<dbReference type="SUPFAM" id="SSF143422">
    <property type="entry name" value="Transposase IS200-like"/>
    <property type="match status" value="1"/>
</dbReference>
<reference evidence="3" key="1">
    <citation type="journal article" date="2014" name="Int. J. Syst. Evol. Microbiol.">
        <title>Complete genome sequence of Corynebacterium casei LMG S-19264T (=DSM 44701T), isolated from a smear-ripened cheese.</title>
        <authorList>
            <consortium name="US DOE Joint Genome Institute (JGI-PGF)"/>
            <person name="Walter F."/>
            <person name="Albersmeier A."/>
            <person name="Kalinowski J."/>
            <person name="Ruckert C."/>
        </authorList>
    </citation>
    <scope>NUCLEOTIDE SEQUENCE</scope>
    <source>
        <strain evidence="3">KCTC 23310</strain>
    </source>
</reference>
<dbReference type="RefSeq" id="WP_189412370.1">
    <property type="nucleotide sequence ID" value="NZ_BMYJ01000009.1"/>
</dbReference>
<dbReference type="PANTHER" id="PTHR36966">
    <property type="entry name" value="REP-ASSOCIATED TYROSINE TRANSPOSASE"/>
    <property type="match status" value="1"/>
</dbReference>
<evidence type="ECO:0000313" key="3">
    <source>
        <dbReference type="EMBL" id="GHC62763.1"/>
    </source>
</evidence>
<dbReference type="GO" id="GO:0004803">
    <property type="term" value="F:transposase activity"/>
    <property type="evidence" value="ECO:0007669"/>
    <property type="project" value="InterPro"/>
</dbReference>
<feature type="domain" description="Transposase IS200-like" evidence="2">
    <location>
        <begin position="5"/>
        <end position="115"/>
    </location>
</feature>
<dbReference type="Proteomes" id="UP000638981">
    <property type="component" value="Unassembled WGS sequence"/>
</dbReference>
<accession>A0A918TUN8</accession>
<dbReference type="AlphaFoldDB" id="A0A918TUN8"/>
<evidence type="ECO:0000313" key="4">
    <source>
        <dbReference type="Proteomes" id="UP000638981"/>
    </source>
</evidence>
<dbReference type="InterPro" id="IPR036515">
    <property type="entry name" value="Transposase_17_sf"/>
</dbReference>
<dbReference type="SMART" id="SM01321">
    <property type="entry name" value="Y1_Tnp"/>
    <property type="match status" value="1"/>
</dbReference>
<sequence>MIHTYFRLGLHDPTSRALTDHIGLLRTAYARGLQERPFQTLAITVLPNELHALWALPDADPELPLRVGRLKSRFGHALVRATGQRDDRLWRRGIAEHRIRDETDLALHLRYVAEAPLRAGLVQNPLDWPYSSFAKRAGAKPQPPEQSQEQSQAA</sequence>
<name>A0A918TUN8_9RHOB</name>
<dbReference type="GO" id="GO:0006313">
    <property type="term" value="P:DNA transposition"/>
    <property type="evidence" value="ECO:0007669"/>
    <property type="project" value="InterPro"/>
</dbReference>
<reference evidence="3" key="2">
    <citation type="submission" date="2020-09" db="EMBL/GenBank/DDBJ databases">
        <authorList>
            <person name="Sun Q."/>
            <person name="Kim S."/>
        </authorList>
    </citation>
    <scope>NUCLEOTIDE SEQUENCE</scope>
    <source>
        <strain evidence="3">KCTC 23310</strain>
    </source>
</reference>
<dbReference type="Gene3D" id="3.30.70.1290">
    <property type="entry name" value="Transposase IS200-like"/>
    <property type="match status" value="1"/>
</dbReference>
<comment type="caution">
    <text evidence="3">The sequence shown here is derived from an EMBL/GenBank/DDBJ whole genome shotgun (WGS) entry which is preliminary data.</text>
</comment>
<dbReference type="InterPro" id="IPR052715">
    <property type="entry name" value="RAYT_transposase"/>
</dbReference>
<dbReference type="InterPro" id="IPR002686">
    <property type="entry name" value="Transposase_17"/>
</dbReference>
<evidence type="ECO:0000256" key="1">
    <source>
        <dbReference type="SAM" id="MobiDB-lite"/>
    </source>
</evidence>
<gene>
    <name evidence="3" type="ORF">GCM10007315_28640</name>
</gene>
<dbReference type="PANTHER" id="PTHR36966:SF1">
    <property type="entry name" value="REP-ASSOCIATED TYROSINE TRANSPOSASE"/>
    <property type="match status" value="1"/>
</dbReference>
<proteinExistence type="predicted"/>
<dbReference type="EMBL" id="BMYJ01000009">
    <property type="protein sequence ID" value="GHC62763.1"/>
    <property type="molecule type" value="Genomic_DNA"/>
</dbReference>
<feature type="compositionally biased region" description="Low complexity" evidence="1">
    <location>
        <begin position="145"/>
        <end position="154"/>
    </location>
</feature>
<keyword evidence="4" id="KW-1185">Reference proteome</keyword>
<dbReference type="GO" id="GO:0043565">
    <property type="term" value="F:sequence-specific DNA binding"/>
    <property type="evidence" value="ECO:0007669"/>
    <property type="project" value="TreeGrafter"/>
</dbReference>
<protein>
    <submittedName>
        <fullName evidence="3">REP-associated tyrosine transposase</fullName>
    </submittedName>
</protein>
<dbReference type="NCBIfam" id="NF047646">
    <property type="entry name" value="REP_Tyr_transpos"/>
    <property type="match status" value="1"/>
</dbReference>
<organism evidence="3 4">
    <name type="scientific">Neogemmobacter tilapiae</name>
    <dbReference type="NCBI Taxonomy" id="875041"/>
    <lineage>
        <taxon>Bacteria</taxon>
        <taxon>Pseudomonadati</taxon>
        <taxon>Pseudomonadota</taxon>
        <taxon>Alphaproteobacteria</taxon>
        <taxon>Rhodobacterales</taxon>
        <taxon>Paracoccaceae</taxon>
        <taxon>Neogemmobacter</taxon>
    </lineage>
</organism>